<evidence type="ECO:0000313" key="3">
    <source>
        <dbReference type="Proteomes" id="UP000198716"/>
    </source>
</evidence>
<evidence type="ECO:0000313" key="2">
    <source>
        <dbReference type="EMBL" id="SFD85151.1"/>
    </source>
</evidence>
<dbReference type="Proteomes" id="UP000198716">
    <property type="component" value="Unassembled WGS sequence"/>
</dbReference>
<gene>
    <name evidence="2" type="ORF">SAMN04487819_10488</name>
</gene>
<feature type="region of interest" description="Disordered" evidence="1">
    <location>
        <begin position="67"/>
        <end position="96"/>
    </location>
</feature>
<reference evidence="3" key="1">
    <citation type="submission" date="2016-10" db="EMBL/GenBank/DDBJ databases">
        <authorList>
            <person name="Varghese N."/>
            <person name="Submissions S."/>
        </authorList>
    </citation>
    <scope>NUCLEOTIDE SEQUENCE [LARGE SCALE GENOMIC DNA]</scope>
    <source>
        <strain evidence="3">DSM 45004</strain>
    </source>
</reference>
<accession>A0A1I1VQC8</accession>
<dbReference type="EMBL" id="FOMZ01000004">
    <property type="protein sequence ID" value="SFD85151.1"/>
    <property type="molecule type" value="Genomic_DNA"/>
</dbReference>
<dbReference type="AlphaFoldDB" id="A0A1I1VQC8"/>
<keyword evidence="3" id="KW-1185">Reference proteome</keyword>
<proteinExistence type="predicted"/>
<organism evidence="2 3">
    <name type="scientific">Actinopolyspora alba</name>
    <dbReference type="NCBI Taxonomy" id="673379"/>
    <lineage>
        <taxon>Bacteria</taxon>
        <taxon>Bacillati</taxon>
        <taxon>Actinomycetota</taxon>
        <taxon>Actinomycetes</taxon>
        <taxon>Actinopolysporales</taxon>
        <taxon>Actinopolysporaceae</taxon>
        <taxon>Actinopolyspora</taxon>
        <taxon>Actinopolyspora alba group</taxon>
    </lineage>
</organism>
<feature type="region of interest" description="Disordered" evidence="1">
    <location>
        <begin position="216"/>
        <end position="237"/>
    </location>
</feature>
<name>A0A1I1VQC8_9ACTN</name>
<sequence length="237" mass="25868">MLEVPLLGWGWSGPVVWWNPVGGFRHAFSREVRPRPEQRRDTLCGQHVVLTDPSEFVFHLRHLHERGDRARPRAGAPGTGDQPQAPRTLRQGRRGTVTAPPIPLIVSIPAITDSALLLHPPGLFLHPSGLLLTVTVTLALALVGTLTPLRGGHGQHADSGPGALTVAQLLNQHTSAGRRALLTHPEYQSPNAARQRPRHPTSLAEEDLAELLELPAETRRDLTARPTHGERHRLVAA</sequence>
<evidence type="ECO:0000256" key="1">
    <source>
        <dbReference type="SAM" id="MobiDB-lite"/>
    </source>
</evidence>
<protein>
    <submittedName>
        <fullName evidence="2">Uncharacterized protein</fullName>
    </submittedName>
</protein>